<evidence type="ECO:0000259" key="19">
    <source>
        <dbReference type="Pfam" id="PF07687"/>
    </source>
</evidence>
<evidence type="ECO:0000256" key="9">
    <source>
        <dbReference type="ARBA" id="ARBA00023285"/>
    </source>
</evidence>
<evidence type="ECO:0000256" key="8">
    <source>
        <dbReference type="ARBA" id="ARBA00023049"/>
    </source>
</evidence>
<reference evidence="20 21" key="1">
    <citation type="submission" date="2018-05" db="EMBL/GenBank/DDBJ databases">
        <title>complete genome sequence of Aquabacterium olei NBRC 110486.</title>
        <authorList>
            <person name="Tang B."/>
            <person name="Chang J."/>
            <person name="Zhang L."/>
            <person name="Yang H."/>
        </authorList>
    </citation>
    <scope>NUCLEOTIDE SEQUENCE [LARGE SCALE GENOMIC DNA]</scope>
    <source>
        <strain evidence="20 21">NBRC 110486</strain>
    </source>
</reference>
<dbReference type="FunFam" id="3.40.630.10:FF:000015">
    <property type="entry name" value="Aminoacyl-histidine dipeptidase PepD"/>
    <property type="match status" value="1"/>
</dbReference>
<dbReference type="SUPFAM" id="SSF53187">
    <property type="entry name" value="Zn-dependent exopeptidases"/>
    <property type="match status" value="1"/>
</dbReference>
<dbReference type="OrthoDB" id="9773892at2"/>
<dbReference type="PANTHER" id="PTHR43501:SF1">
    <property type="entry name" value="CYTOSOL NON-SPECIFIC DIPEPTIDASE"/>
    <property type="match status" value="1"/>
</dbReference>
<dbReference type="Pfam" id="PF07687">
    <property type="entry name" value="M20_dimer"/>
    <property type="match status" value="1"/>
</dbReference>
<dbReference type="EMBL" id="CP029210">
    <property type="protein sequence ID" value="AWI52090.1"/>
    <property type="molecule type" value="Genomic_DNA"/>
</dbReference>
<comment type="cofactor">
    <cofactor evidence="1">
        <name>Co(2+)</name>
        <dbReference type="ChEBI" id="CHEBI:48828"/>
    </cofactor>
</comment>
<dbReference type="KEGG" id="aon:DEH84_00485"/>
<keyword evidence="4" id="KW-0479">Metal-binding</keyword>
<dbReference type="InterPro" id="IPR002933">
    <property type="entry name" value="Peptidase_M20"/>
</dbReference>
<evidence type="ECO:0000256" key="3">
    <source>
        <dbReference type="ARBA" id="ARBA00022670"/>
    </source>
</evidence>
<evidence type="ECO:0000256" key="4">
    <source>
        <dbReference type="ARBA" id="ARBA00022723"/>
    </source>
</evidence>
<evidence type="ECO:0000256" key="6">
    <source>
        <dbReference type="ARBA" id="ARBA00022833"/>
    </source>
</evidence>
<dbReference type="Gene3D" id="3.40.630.10">
    <property type="entry name" value="Zn peptidases"/>
    <property type="match status" value="2"/>
</dbReference>
<evidence type="ECO:0000256" key="18">
    <source>
        <dbReference type="ARBA" id="ARBA00078074"/>
    </source>
</evidence>
<proteinExistence type="inferred from homology"/>
<evidence type="ECO:0000256" key="15">
    <source>
        <dbReference type="ARBA" id="ARBA00075285"/>
    </source>
</evidence>
<accession>A0A2U8FMB2</accession>
<dbReference type="PANTHER" id="PTHR43501">
    <property type="entry name" value="CYTOSOL NON-SPECIFIC DIPEPTIDASE"/>
    <property type="match status" value="1"/>
</dbReference>
<evidence type="ECO:0000313" key="21">
    <source>
        <dbReference type="Proteomes" id="UP000244892"/>
    </source>
</evidence>
<keyword evidence="21" id="KW-1185">Reference proteome</keyword>
<dbReference type="CDD" id="cd03890">
    <property type="entry name" value="M20_pepD"/>
    <property type="match status" value="1"/>
</dbReference>
<dbReference type="AlphaFoldDB" id="A0A2U8FMB2"/>
<gene>
    <name evidence="20" type="ORF">DEH84_00485</name>
</gene>
<name>A0A2U8FMB2_9BURK</name>
<dbReference type="EC" id="3.4.13.18" evidence="11"/>
<sequence length="501" mass="52205">MSAAAPLSTPDLSAPFAGLEPALVWAHFATLCRIPRPSKHEAALREHLIDWATARGLSNEVDAAGNLLIRKPASPGHEAAPGVVLQAHLDMVTQKNSDSGHDFFQDPIVPVQRDGWLVAEGTTLGADNGMGVAMMLAVLEDATAVHGPLEALFTVDEEAGMGGAHGLAAGALAGRLMLNLDTEEWGEFYLGCAGGVDVNVSRHAAPLLRPAHLAVFDLTLRGLRGGHSGVDIHEERGNAIKLLVRVLQDLCATLPVQLVSLRGGTARNALPREAFATVALPPDQAEALHAALARWAGLLTDELTGIESGLSLTAEPTPAPLPGYVMAPAEQAVWLASLNAAPHGVRRMSRQVPGVVETSNNLGVVGLTPEGGQANFMVRSLRDSGSLALAEEIASLFNLSGTTVQIDGHYPGWTPNPASPLLALCQRVYAAREGAPARVQVIHAGLECGILAAKHPGMDIVSFGPTIRGAHAPGERVDIASVGQCHALLLAILAEAATLRG</sequence>
<evidence type="ECO:0000256" key="7">
    <source>
        <dbReference type="ARBA" id="ARBA00022997"/>
    </source>
</evidence>
<evidence type="ECO:0000256" key="1">
    <source>
        <dbReference type="ARBA" id="ARBA00001941"/>
    </source>
</evidence>
<evidence type="ECO:0000256" key="13">
    <source>
        <dbReference type="ARBA" id="ARBA00061423"/>
    </source>
</evidence>
<dbReference type="GO" id="GO:0046872">
    <property type="term" value="F:metal ion binding"/>
    <property type="evidence" value="ECO:0007669"/>
    <property type="project" value="UniProtKB-KW"/>
</dbReference>
<organism evidence="20 21">
    <name type="scientific">Aquabacterium olei</name>
    <dbReference type="NCBI Taxonomy" id="1296669"/>
    <lineage>
        <taxon>Bacteria</taxon>
        <taxon>Pseudomonadati</taxon>
        <taxon>Pseudomonadota</taxon>
        <taxon>Betaproteobacteria</taxon>
        <taxon>Burkholderiales</taxon>
        <taxon>Aquabacterium</taxon>
    </lineage>
</organism>
<evidence type="ECO:0000256" key="17">
    <source>
        <dbReference type="ARBA" id="ARBA00077688"/>
    </source>
</evidence>
<evidence type="ECO:0000256" key="11">
    <source>
        <dbReference type="ARBA" id="ARBA00038976"/>
    </source>
</evidence>
<evidence type="ECO:0000256" key="16">
    <source>
        <dbReference type="ARBA" id="ARBA00076004"/>
    </source>
</evidence>
<evidence type="ECO:0000256" key="2">
    <source>
        <dbReference type="ARBA" id="ARBA00001947"/>
    </source>
</evidence>
<dbReference type="NCBIfam" id="TIGR01893">
    <property type="entry name" value="aa-his-dipept"/>
    <property type="match status" value="1"/>
</dbReference>
<dbReference type="Proteomes" id="UP000244892">
    <property type="component" value="Chromosome"/>
</dbReference>
<dbReference type="PRINTS" id="PR00934">
    <property type="entry name" value="XHISDIPTASE"/>
</dbReference>
<keyword evidence="3" id="KW-0645">Protease</keyword>
<keyword evidence="6" id="KW-0862">Zinc</keyword>
<comment type="similarity">
    <text evidence="13">Belongs to the peptidase M20C family.</text>
</comment>
<keyword evidence="9" id="KW-0170">Cobalt</keyword>
<dbReference type="RefSeq" id="WP_109033808.1">
    <property type="nucleotide sequence ID" value="NZ_CP029210.1"/>
</dbReference>
<evidence type="ECO:0000256" key="12">
    <source>
        <dbReference type="ARBA" id="ARBA00044252"/>
    </source>
</evidence>
<dbReference type="GO" id="GO:0006508">
    <property type="term" value="P:proteolysis"/>
    <property type="evidence" value="ECO:0007669"/>
    <property type="project" value="UniProtKB-KW"/>
</dbReference>
<evidence type="ECO:0000256" key="10">
    <source>
        <dbReference type="ARBA" id="ARBA00036421"/>
    </source>
</evidence>
<comment type="cofactor">
    <cofactor evidence="2">
        <name>Zn(2+)</name>
        <dbReference type="ChEBI" id="CHEBI:29105"/>
    </cofactor>
</comment>
<comment type="catalytic activity">
    <reaction evidence="10">
        <text>Hydrolysis of dipeptides, preferentially hydrophobic dipeptides including prolyl amino acids.</text>
        <dbReference type="EC" id="3.4.13.18"/>
    </reaction>
</comment>
<dbReference type="InterPro" id="IPR011650">
    <property type="entry name" value="Peptidase_M20_dimer"/>
</dbReference>
<dbReference type="GO" id="GO:0005829">
    <property type="term" value="C:cytosol"/>
    <property type="evidence" value="ECO:0007669"/>
    <property type="project" value="TreeGrafter"/>
</dbReference>
<keyword evidence="7" id="KW-0224">Dipeptidase</keyword>
<dbReference type="InterPro" id="IPR001160">
    <property type="entry name" value="Peptidase_M20C"/>
</dbReference>
<feature type="domain" description="Peptidase M20 dimerisation" evidence="19">
    <location>
        <begin position="219"/>
        <end position="303"/>
    </location>
</feature>
<dbReference type="Pfam" id="PF01546">
    <property type="entry name" value="Peptidase_M20"/>
    <property type="match status" value="1"/>
</dbReference>
<evidence type="ECO:0000256" key="14">
    <source>
        <dbReference type="ARBA" id="ARBA00071271"/>
    </source>
</evidence>
<dbReference type="PIRSF" id="PIRSF016599">
    <property type="entry name" value="Xaa-His_dipept"/>
    <property type="match status" value="1"/>
</dbReference>
<dbReference type="FunFam" id="3.40.630.10:FF:000018">
    <property type="entry name" value="Aminoacyl-histidine dipeptidase PepD"/>
    <property type="match status" value="1"/>
</dbReference>
<dbReference type="GO" id="GO:0070573">
    <property type="term" value="F:metallodipeptidase activity"/>
    <property type="evidence" value="ECO:0007669"/>
    <property type="project" value="TreeGrafter"/>
</dbReference>
<protein>
    <recommendedName>
        <fullName evidence="14">Cytosol non-specific dipeptidase</fullName>
        <ecNumber evidence="11">3.4.13.18</ecNumber>
    </recommendedName>
    <alternativeName>
        <fullName evidence="17">Aminoacyl-histidine dipeptidase</fullName>
    </alternativeName>
    <alternativeName>
        <fullName evidence="16">Beta-alanyl-histidine dipeptidase</fullName>
    </alternativeName>
    <alternativeName>
        <fullName evidence="15">Carnosinase</fullName>
    </alternativeName>
    <alternativeName>
        <fullName evidence="12">Peptidase D</fullName>
    </alternativeName>
    <alternativeName>
        <fullName evidence="18">Xaa-His dipeptidase</fullName>
    </alternativeName>
</protein>
<keyword evidence="5" id="KW-0378">Hydrolase</keyword>
<evidence type="ECO:0000256" key="5">
    <source>
        <dbReference type="ARBA" id="ARBA00022801"/>
    </source>
</evidence>
<keyword evidence="8" id="KW-0482">Metalloprotease</keyword>
<evidence type="ECO:0000313" key="20">
    <source>
        <dbReference type="EMBL" id="AWI52090.1"/>
    </source>
</evidence>